<evidence type="ECO:0000256" key="1">
    <source>
        <dbReference type="ARBA" id="ARBA00004123"/>
    </source>
</evidence>
<dbReference type="EMBL" id="PDLM01000021">
    <property type="protein sequence ID" value="RDW57453.1"/>
    <property type="molecule type" value="Genomic_DNA"/>
</dbReference>
<dbReference type="PROSITE" id="PS50048">
    <property type="entry name" value="ZN2_CY6_FUNGAL_2"/>
    <property type="match status" value="1"/>
</dbReference>
<dbReference type="InterPro" id="IPR036864">
    <property type="entry name" value="Zn2-C6_fun-type_DNA-bd_sf"/>
</dbReference>
<dbReference type="Pfam" id="PF00172">
    <property type="entry name" value="Zn_clus"/>
    <property type="match status" value="1"/>
</dbReference>
<keyword evidence="2" id="KW-0539">Nucleus</keyword>
<evidence type="ECO:0000256" key="2">
    <source>
        <dbReference type="ARBA" id="ARBA00023242"/>
    </source>
</evidence>
<feature type="domain" description="Zn(2)-C6 fungal-type" evidence="4">
    <location>
        <begin position="70"/>
        <end position="98"/>
    </location>
</feature>
<evidence type="ECO:0000256" key="3">
    <source>
        <dbReference type="SAM" id="MobiDB-lite"/>
    </source>
</evidence>
<dbReference type="SMART" id="SM00066">
    <property type="entry name" value="GAL4"/>
    <property type="match status" value="1"/>
</dbReference>
<dbReference type="GO" id="GO:0000976">
    <property type="term" value="F:transcription cis-regulatory region binding"/>
    <property type="evidence" value="ECO:0007669"/>
    <property type="project" value="TreeGrafter"/>
</dbReference>
<evidence type="ECO:0000259" key="4">
    <source>
        <dbReference type="PROSITE" id="PS50048"/>
    </source>
</evidence>
<dbReference type="Gene3D" id="4.10.240.10">
    <property type="entry name" value="Zn(2)-C6 fungal-type DNA-binding domain"/>
    <property type="match status" value="1"/>
</dbReference>
<proteinExistence type="predicted"/>
<dbReference type="InterPro" id="IPR001138">
    <property type="entry name" value="Zn2Cys6_DnaBD"/>
</dbReference>
<keyword evidence="6" id="KW-1185">Reference proteome</keyword>
<accession>A0A3D8Q6K6</accession>
<feature type="region of interest" description="Disordered" evidence="3">
    <location>
        <begin position="25"/>
        <end position="69"/>
    </location>
</feature>
<gene>
    <name evidence="5" type="ORF">BP6252_13791</name>
</gene>
<name>A0A3D8Q6K6_9HELO</name>
<dbReference type="GO" id="GO:0000981">
    <property type="term" value="F:DNA-binding transcription factor activity, RNA polymerase II-specific"/>
    <property type="evidence" value="ECO:0007669"/>
    <property type="project" value="InterPro"/>
</dbReference>
<dbReference type="Pfam" id="PF11951">
    <property type="entry name" value="Fungal_trans_2"/>
    <property type="match status" value="1"/>
</dbReference>
<dbReference type="PANTHER" id="PTHR37534">
    <property type="entry name" value="TRANSCRIPTIONAL ACTIVATOR PROTEIN UGA3"/>
    <property type="match status" value="1"/>
</dbReference>
<dbReference type="Proteomes" id="UP000256645">
    <property type="component" value="Unassembled WGS sequence"/>
</dbReference>
<evidence type="ECO:0000313" key="6">
    <source>
        <dbReference type="Proteomes" id="UP000256645"/>
    </source>
</evidence>
<dbReference type="GO" id="GO:0045944">
    <property type="term" value="P:positive regulation of transcription by RNA polymerase II"/>
    <property type="evidence" value="ECO:0007669"/>
    <property type="project" value="TreeGrafter"/>
</dbReference>
<reference evidence="5 6" key="1">
    <citation type="journal article" date="2018" name="IMA Fungus">
        <title>IMA Genome-F 9: Draft genome sequence of Annulohypoxylon stygium, Aspergillus mulundensis, Berkeleyomyces basicola (syn. Thielaviopsis basicola), Ceratocystis smalleyi, two Cercospora beticola strains, Coleophoma cylindrospora, Fusarium fracticaudum, Phialophora cf. hyalina, and Morchella septimelata.</title>
        <authorList>
            <person name="Wingfield B.D."/>
            <person name="Bills G.F."/>
            <person name="Dong Y."/>
            <person name="Huang W."/>
            <person name="Nel W.J."/>
            <person name="Swalarsk-Parry B.S."/>
            <person name="Vaghefi N."/>
            <person name="Wilken P.M."/>
            <person name="An Z."/>
            <person name="de Beer Z.W."/>
            <person name="De Vos L."/>
            <person name="Chen L."/>
            <person name="Duong T.A."/>
            <person name="Gao Y."/>
            <person name="Hammerbacher A."/>
            <person name="Kikkert J.R."/>
            <person name="Li Y."/>
            <person name="Li H."/>
            <person name="Li K."/>
            <person name="Li Q."/>
            <person name="Liu X."/>
            <person name="Ma X."/>
            <person name="Naidoo K."/>
            <person name="Pethybridge S.J."/>
            <person name="Sun J."/>
            <person name="Steenkamp E.T."/>
            <person name="van der Nest M.A."/>
            <person name="van Wyk S."/>
            <person name="Wingfield M.J."/>
            <person name="Xiong C."/>
            <person name="Yue Q."/>
            <person name="Zhang X."/>
        </authorList>
    </citation>
    <scope>NUCLEOTIDE SEQUENCE [LARGE SCALE GENOMIC DNA]</scope>
    <source>
        <strain evidence="5 6">BP6252</strain>
    </source>
</reference>
<protein>
    <recommendedName>
        <fullName evidence="4">Zn(2)-C6 fungal-type domain-containing protein</fullName>
    </recommendedName>
</protein>
<organism evidence="5 6">
    <name type="scientific">Coleophoma cylindrospora</name>
    <dbReference type="NCBI Taxonomy" id="1849047"/>
    <lineage>
        <taxon>Eukaryota</taxon>
        <taxon>Fungi</taxon>
        <taxon>Dikarya</taxon>
        <taxon>Ascomycota</taxon>
        <taxon>Pezizomycotina</taxon>
        <taxon>Leotiomycetes</taxon>
        <taxon>Helotiales</taxon>
        <taxon>Dermateaceae</taxon>
        <taxon>Coleophoma</taxon>
    </lineage>
</organism>
<dbReference type="GO" id="GO:0005634">
    <property type="term" value="C:nucleus"/>
    <property type="evidence" value="ECO:0007669"/>
    <property type="project" value="UniProtKB-SubCell"/>
</dbReference>
<comment type="subcellular location">
    <subcellularLocation>
        <location evidence="1">Nucleus</location>
    </subcellularLocation>
</comment>
<dbReference type="OrthoDB" id="3886144at2759"/>
<comment type="caution">
    <text evidence="5">The sequence shown here is derived from an EMBL/GenBank/DDBJ whole genome shotgun (WGS) entry which is preliminary data.</text>
</comment>
<evidence type="ECO:0000313" key="5">
    <source>
        <dbReference type="EMBL" id="RDW57453.1"/>
    </source>
</evidence>
<sequence length="851" mass="94956">MASIIPTTSPCVLFAEEALPATASIPTLRKSNEEQKHPRRSRAHLIIAPKGEPGTVEQPSRRKHPKSRNGCVTCKAKRMKCDETKPSCQQCSRRDTTCGGYSKDLRWKHIGKPKQSSNRGEMVSTIVQDQSQNLAISMRTRLPNEDPEDLAQSANWPVPGGPNWMMYEDHGDEFMENLGMFLPSTSWAENILGISSGDGSPIPTSFHVDGRRNARHETTESREINVTAGSIFNNHEIDIFDHSPSNIHGVMNLSTDHSPKVNNCDVFSGFEPGPSFHGRQSPKLIDFLSSDVDMAAISEAPLDWQHDHDPFTGSESTMTTNGRRNARQILEFDSSIDTIATLSDLEFTHSALPDEQGIYSIYQQPRFRCSSPEMISLLFDNETCRILSIKQDPSINPWRTLIWPLAKDYPALYHGIAAMTCLHNARTHPQLQSHGIEHFLRSSQALAADGNGSSICLDAAFATRLALGFAETWDRQKSSTGTRHINSARLLLKQAFSKHQASELSSHDLSRLNFLANTWMYMDVIARLTSPNNSTSVDFELMTACSLLSPVPPHLQIDPLMGCAVTLFPTIGRVADIVSQTRRRKGKGNSPGIVSKATELKLATESWAHPLDPIKSDSRSQISDSIQVAEAYRWATLLLLHQAVPELPCLTSSQELARKVLIFLATVPLTSSATVVQIFPLMVAGCETMEEEDRDWVRERWALMSKRMITGIVDRCRQVTEEVWRRRDKHEARSGASDVSEAEELLLPPLPVRHDLASNIWTNWDEPGMEQFSPVMTTDSSGYERVVEAQIDPKAPGVPGSVEFGKRIDRVARGRNSDNREGGEFDWLEVMKDWGWEMLTIDSSNARVNIT</sequence>
<dbReference type="AlphaFoldDB" id="A0A3D8Q6K6"/>
<dbReference type="SUPFAM" id="SSF57701">
    <property type="entry name" value="Zn2/Cys6 DNA-binding domain"/>
    <property type="match status" value="1"/>
</dbReference>
<dbReference type="PROSITE" id="PS00463">
    <property type="entry name" value="ZN2_CY6_FUNGAL_1"/>
    <property type="match status" value="1"/>
</dbReference>
<dbReference type="PANTHER" id="PTHR37534:SF47">
    <property type="entry name" value="ZN(2)-C6 FUNGAL-TYPE DOMAIN-CONTAINING PROTEIN"/>
    <property type="match status" value="1"/>
</dbReference>
<dbReference type="InterPro" id="IPR021858">
    <property type="entry name" value="Fun_TF"/>
</dbReference>
<dbReference type="CDD" id="cd00067">
    <property type="entry name" value="GAL4"/>
    <property type="match status" value="1"/>
</dbReference>
<dbReference type="GO" id="GO:0008270">
    <property type="term" value="F:zinc ion binding"/>
    <property type="evidence" value="ECO:0007669"/>
    <property type="project" value="InterPro"/>
</dbReference>
<dbReference type="STRING" id="1849047.A0A3D8Q6K6"/>